<dbReference type="AlphaFoldDB" id="A0A2R8BB78"/>
<evidence type="ECO:0000313" key="2">
    <source>
        <dbReference type="EMBL" id="SPH20330.1"/>
    </source>
</evidence>
<gene>
    <name evidence="2" type="ORF">ASD8599_01066</name>
</gene>
<organism evidence="2 3">
    <name type="scientific">Ascidiaceihabitans donghaensis</name>
    <dbReference type="NCBI Taxonomy" id="1510460"/>
    <lineage>
        <taxon>Bacteria</taxon>
        <taxon>Pseudomonadati</taxon>
        <taxon>Pseudomonadota</taxon>
        <taxon>Alphaproteobacteria</taxon>
        <taxon>Rhodobacterales</taxon>
        <taxon>Paracoccaceae</taxon>
        <taxon>Ascidiaceihabitans</taxon>
    </lineage>
</organism>
<keyword evidence="3" id="KW-1185">Reference proteome</keyword>
<dbReference type="Gene3D" id="3.30.70.1790">
    <property type="entry name" value="RepB DNA-primase, N-terminal domain"/>
    <property type="match status" value="1"/>
</dbReference>
<dbReference type="RefSeq" id="WP_108827556.1">
    <property type="nucleotide sequence ID" value="NZ_OMOR01000001.1"/>
</dbReference>
<protein>
    <recommendedName>
        <fullName evidence="1">RepB-like DNA primase domain-containing protein</fullName>
    </recommendedName>
</protein>
<dbReference type="Pfam" id="PF16793">
    <property type="entry name" value="RepB_primase"/>
    <property type="match status" value="1"/>
</dbReference>
<dbReference type="EMBL" id="OMOR01000001">
    <property type="protein sequence ID" value="SPH20330.1"/>
    <property type="molecule type" value="Genomic_DNA"/>
</dbReference>
<dbReference type="OrthoDB" id="7829748at2"/>
<dbReference type="Proteomes" id="UP000244880">
    <property type="component" value="Unassembled WGS sequence"/>
</dbReference>
<accession>A0A2R8BB78</accession>
<name>A0A2R8BB78_9RHOB</name>
<sequence>MRTRVKAKARPRKGHPYAFKDYNDDCVIHQSMVGFLHDIWKGAPKPSFFFVATTDPDGNHWREHIVRANDVTVGLNRFLNTHSRWDFNLYFCPNPFSVERRKTEFALPTRLAWCDIDDSDPSAYEPHPNHLWETSPGRFQGLWLWDKRYSIEEAERFSRSLADRHGGDNGWTITKMLRVPGSINHKPKYDEPFVKLVSRNWNRVAERPEPTPDNGRSYQRTYKALGMDHLAFTPLEVLKNHRAKLSASTRSLIRHKQVQADNRSNRIYALVAGLYEANATLDEIASVVWSSPYFRDKYGDDLSALETEVSRIIAKKEGAK</sequence>
<feature type="domain" description="RepB-like DNA primase" evidence="1">
    <location>
        <begin position="127"/>
        <end position="195"/>
    </location>
</feature>
<evidence type="ECO:0000259" key="1">
    <source>
        <dbReference type="Pfam" id="PF16793"/>
    </source>
</evidence>
<reference evidence="2 3" key="1">
    <citation type="submission" date="2018-03" db="EMBL/GenBank/DDBJ databases">
        <authorList>
            <person name="Keele B.F."/>
        </authorList>
    </citation>
    <scope>NUCLEOTIDE SEQUENCE [LARGE SCALE GENOMIC DNA]</scope>
    <source>
        <strain evidence="2 3">CECT 8599</strain>
    </source>
</reference>
<evidence type="ECO:0000313" key="3">
    <source>
        <dbReference type="Proteomes" id="UP000244880"/>
    </source>
</evidence>
<proteinExistence type="predicted"/>
<dbReference type="InterPro" id="IPR039459">
    <property type="entry name" value="RepB-like_DNA_primase_dom"/>
</dbReference>